<feature type="chain" id="PRO_5044882663" description="Proline-rich protein" evidence="2">
    <location>
        <begin position="25"/>
        <end position="162"/>
    </location>
</feature>
<evidence type="ECO:0000313" key="3">
    <source>
        <dbReference type="EMBL" id="KAL3626419.1"/>
    </source>
</evidence>
<comment type="caution">
    <text evidence="3">The sequence shown here is derived from an EMBL/GenBank/DDBJ whole genome shotgun (WGS) entry which is preliminary data.</text>
</comment>
<sequence length="162" mass="18601">MSSHKLKNTAIFFLLLLFATMAIATPPSNTYPFDEDCEDCEEDYEDHEKKAPPCPPHRKGCGPPKKAPWWKQNARKKSKSPPPPMIWWIRAPPGFGHPYQDHEEKAPPSGSRKWPWNRAPHSGAKPPKKAPLLKRNMWRNKSKSPPRPADIYERHPGLLTLK</sequence>
<protein>
    <recommendedName>
        <fullName evidence="5">Proline-rich protein</fullName>
    </recommendedName>
</protein>
<dbReference type="AlphaFoldDB" id="A0ABD3CAM1"/>
<proteinExistence type="predicted"/>
<dbReference type="EMBL" id="JAVIJP010000047">
    <property type="protein sequence ID" value="KAL3626419.1"/>
    <property type="molecule type" value="Genomic_DNA"/>
</dbReference>
<evidence type="ECO:0008006" key="5">
    <source>
        <dbReference type="Google" id="ProtNLM"/>
    </source>
</evidence>
<feature type="region of interest" description="Disordered" evidence="1">
    <location>
        <begin position="42"/>
        <end position="162"/>
    </location>
</feature>
<feature type="compositionally biased region" description="Basic residues" evidence="1">
    <location>
        <begin position="126"/>
        <end position="144"/>
    </location>
</feature>
<accession>A0ABD3CAM1</accession>
<evidence type="ECO:0000313" key="4">
    <source>
        <dbReference type="Proteomes" id="UP001632038"/>
    </source>
</evidence>
<name>A0ABD3CAM1_9LAMI</name>
<keyword evidence="4" id="KW-1185">Reference proteome</keyword>
<evidence type="ECO:0000256" key="2">
    <source>
        <dbReference type="SAM" id="SignalP"/>
    </source>
</evidence>
<reference evidence="4" key="1">
    <citation type="journal article" date="2024" name="IScience">
        <title>Strigolactones Initiate the Formation of Haustorium-like Structures in Castilleja.</title>
        <authorList>
            <person name="Buerger M."/>
            <person name="Peterson D."/>
            <person name="Chory J."/>
        </authorList>
    </citation>
    <scope>NUCLEOTIDE SEQUENCE [LARGE SCALE GENOMIC DNA]</scope>
</reference>
<organism evidence="3 4">
    <name type="scientific">Castilleja foliolosa</name>
    <dbReference type="NCBI Taxonomy" id="1961234"/>
    <lineage>
        <taxon>Eukaryota</taxon>
        <taxon>Viridiplantae</taxon>
        <taxon>Streptophyta</taxon>
        <taxon>Embryophyta</taxon>
        <taxon>Tracheophyta</taxon>
        <taxon>Spermatophyta</taxon>
        <taxon>Magnoliopsida</taxon>
        <taxon>eudicotyledons</taxon>
        <taxon>Gunneridae</taxon>
        <taxon>Pentapetalae</taxon>
        <taxon>asterids</taxon>
        <taxon>lamiids</taxon>
        <taxon>Lamiales</taxon>
        <taxon>Orobanchaceae</taxon>
        <taxon>Pedicularideae</taxon>
        <taxon>Castillejinae</taxon>
        <taxon>Castilleja</taxon>
    </lineage>
</organism>
<gene>
    <name evidence="3" type="ORF">CASFOL_029968</name>
</gene>
<dbReference type="Proteomes" id="UP001632038">
    <property type="component" value="Unassembled WGS sequence"/>
</dbReference>
<feature type="signal peptide" evidence="2">
    <location>
        <begin position="1"/>
        <end position="24"/>
    </location>
</feature>
<evidence type="ECO:0000256" key="1">
    <source>
        <dbReference type="SAM" id="MobiDB-lite"/>
    </source>
</evidence>
<keyword evidence="2" id="KW-0732">Signal</keyword>